<evidence type="ECO:0000259" key="1">
    <source>
        <dbReference type="PROSITE" id="PS50011"/>
    </source>
</evidence>
<dbReference type="InterPro" id="IPR008271">
    <property type="entry name" value="Ser/Thr_kinase_AS"/>
</dbReference>
<name>A0A0G4EQP7_VITBC</name>
<dbReference type="STRING" id="1169540.A0A0G4EQP7"/>
<evidence type="ECO:0000313" key="3">
    <source>
        <dbReference type="Proteomes" id="UP000041254"/>
    </source>
</evidence>
<dbReference type="GO" id="GO:0004674">
    <property type="term" value="F:protein serine/threonine kinase activity"/>
    <property type="evidence" value="ECO:0007669"/>
    <property type="project" value="TreeGrafter"/>
</dbReference>
<dbReference type="Pfam" id="PF00069">
    <property type="entry name" value="Pkinase"/>
    <property type="match status" value="2"/>
</dbReference>
<evidence type="ECO:0000313" key="2">
    <source>
        <dbReference type="EMBL" id="CEL99760.1"/>
    </source>
</evidence>
<accession>A0A0G4EQP7</accession>
<gene>
    <name evidence="2" type="ORF">Vbra_5306</name>
</gene>
<dbReference type="EMBL" id="CDMY01000288">
    <property type="protein sequence ID" value="CEL99760.1"/>
    <property type="molecule type" value="Genomic_DNA"/>
</dbReference>
<reference evidence="2 3" key="1">
    <citation type="submission" date="2014-11" db="EMBL/GenBank/DDBJ databases">
        <authorList>
            <person name="Zhu J."/>
            <person name="Qi W."/>
            <person name="Song R."/>
        </authorList>
    </citation>
    <scope>NUCLEOTIDE SEQUENCE [LARGE SCALE GENOMIC DNA]</scope>
</reference>
<dbReference type="AlphaFoldDB" id="A0A0G4EQP7"/>
<dbReference type="GO" id="GO:0005634">
    <property type="term" value="C:nucleus"/>
    <property type="evidence" value="ECO:0007669"/>
    <property type="project" value="TreeGrafter"/>
</dbReference>
<organism evidence="2 3">
    <name type="scientific">Vitrella brassicaformis (strain CCMP3155)</name>
    <dbReference type="NCBI Taxonomy" id="1169540"/>
    <lineage>
        <taxon>Eukaryota</taxon>
        <taxon>Sar</taxon>
        <taxon>Alveolata</taxon>
        <taxon>Colpodellida</taxon>
        <taxon>Vitrellaceae</taxon>
        <taxon>Vitrella</taxon>
    </lineage>
</organism>
<dbReference type="InterPro" id="IPR000719">
    <property type="entry name" value="Prot_kinase_dom"/>
</dbReference>
<dbReference type="PANTHER" id="PTHR44167">
    <property type="entry name" value="OVARIAN-SPECIFIC SERINE/THREONINE-PROTEIN KINASE LOK-RELATED"/>
    <property type="match status" value="1"/>
</dbReference>
<protein>
    <recommendedName>
        <fullName evidence="1">Protein kinase domain-containing protein</fullName>
    </recommendedName>
</protein>
<dbReference type="GO" id="GO:0005524">
    <property type="term" value="F:ATP binding"/>
    <property type="evidence" value="ECO:0007669"/>
    <property type="project" value="InterPro"/>
</dbReference>
<dbReference type="InterPro" id="IPR011009">
    <property type="entry name" value="Kinase-like_dom_sf"/>
</dbReference>
<dbReference type="SUPFAM" id="SSF56112">
    <property type="entry name" value="Protein kinase-like (PK-like)"/>
    <property type="match status" value="3"/>
</dbReference>
<dbReference type="Proteomes" id="UP000041254">
    <property type="component" value="Unassembled WGS sequence"/>
</dbReference>
<feature type="domain" description="Protein kinase" evidence="1">
    <location>
        <begin position="414"/>
        <end position="775"/>
    </location>
</feature>
<dbReference type="PROSITE" id="PS00108">
    <property type="entry name" value="PROTEIN_KINASE_ST"/>
    <property type="match status" value="1"/>
</dbReference>
<dbReference type="InParanoid" id="A0A0G4EQP7"/>
<proteinExistence type="predicted"/>
<dbReference type="OrthoDB" id="10020333at2759"/>
<dbReference type="Gene3D" id="1.10.510.10">
    <property type="entry name" value="Transferase(Phosphotransferase) domain 1"/>
    <property type="match status" value="3"/>
</dbReference>
<dbReference type="VEuPathDB" id="CryptoDB:Vbra_5306"/>
<sequence>MIVLSRMAHIHQQCAHRVRCSLRRVLGRVRAAGEHRHLVAIKAAESYLDGSAIYTKEANGRPLHEIVFESAGLTRRERLAIVTQLLDAVAHMHRLGIVYRDMKPDNVVYDRRCMSRRRHIPLFWTAATPLLFKPRPKCPHGAVLLASISLQLQDVANPDKMKELIEAWHWYVSAPAAEMHSAKEALQAEVSCPPIVTITKESLRAHFQEMGVQDDPLQRRYLPGVRYPDSLLRYFYPAHVIGQGGYGAVQLMVRKPRVPRQGGGRETGREGEEVDEMWYDCGDVVVVKLLSKAQYLNDTPYLIQRVNHTFLIGEFVLGKDLLRFLQDRLHLGVPIVMDEVITISFSVLSGTSHMHRLGLFHCDLKLENIGISTSLERRWSPDGFRVTVPAVTEAKLLDFGAIHVRTAPHVCIRLRCKLFLDEGGFSVVQPFCRRPDVPEQNRKWRNVDAFAVKILKKEPNEHSSELKHMMGRNTSTHDAKIDPSNMIPDESFGDFKWRAMQEYSAQRRAMASSTTHSFAMHPLADWSAVFIVNELILGQTLHEFFCTRVSLDVPIDMAETSIIIFGTISAIHHMHLTLDLYHRDLKLQNIMVAVRWEDKVRRGGQKVRCPVVAEVKILDFGGAKCDRLGMSPLAYGTFTLFPPGVREWRDRRGQWPQVDSHGIGTVLFDCLRLASLPPSPTCSASQYIAQTRCDLSRILALPFGYDVDDYPHMVTSVIQRRIDEEIDKVRRECIVWPEQNNQSEAFKVLLGVASLLLRADPALRSTPSQVCSIRT</sequence>
<dbReference type="PANTHER" id="PTHR44167:SF30">
    <property type="entry name" value="PHOSPHORYLASE KINASE"/>
    <property type="match status" value="1"/>
</dbReference>
<feature type="domain" description="Protein kinase" evidence="1">
    <location>
        <begin position="1"/>
        <end position="302"/>
    </location>
</feature>
<dbReference type="SMART" id="SM00220">
    <property type="entry name" value="S_TKc"/>
    <property type="match status" value="1"/>
</dbReference>
<keyword evidence="3" id="KW-1185">Reference proteome</keyword>
<dbReference type="PROSITE" id="PS50011">
    <property type="entry name" value="PROTEIN_KINASE_DOM"/>
    <property type="match status" value="2"/>
</dbReference>
<dbReference type="GO" id="GO:0044773">
    <property type="term" value="P:mitotic DNA damage checkpoint signaling"/>
    <property type="evidence" value="ECO:0007669"/>
    <property type="project" value="TreeGrafter"/>
</dbReference>